<dbReference type="AlphaFoldDB" id="A0A9D1MM73"/>
<sequence>METLHEMAKKAKRRLRGGEEPPSARAAVSAERVRQMLKEEIVIDPLGRLTDHSVFDKLDESEKQRYILELAENYRRCLERLKRASAV</sequence>
<evidence type="ECO:0000256" key="1">
    <source>
        <dbReference type="SAM" id="MobiDB-lite"/>
    </source>
</evidence>
<gene>
    <name evidence="2" type="ORF">IAB07_02970</name>
</gene>
<proteinExistence type="predicted"/>
<accession>A0A9D1MM73</accession>
<comment type="caution">
    <text evidence="2">The sequence shown here is derived from an EMBL/GenBank/DDBJ whole genome shotgun (WGS) entry which is preliminary data.</text>
</comment>
<evidence type="ECO:0000313" key="3">
    <source>
        <dbReference type="Proteomes" id="UP000824145"/>
    </source>
</evidence>
<feature type="region of interest" description="Disordered" evidence="1">
    <location>
        <begin position="1"/>
        <end position="30"/>
    </location>
</feature>
<dbReference type="EMBL" id="DVNJ01000015">
    <property type="protein sequence ID" value="HIU62716.1"/>
    <property type="molecule type" value="Genomic_DNA"/>
</dbReference>
<feature type="compositionally biased region" description="Low complexity" evidence="1">
    <location>
        <begin position="20"/>
        <end position="30"/>
    </location>
</feature>
<protein>
    <submittedName>
        <fullName evidence="2">Uncharacterized protein</fullName>
    </submittedName>
</protein>
<dbReference type="Proteomes" id="UP000824145">
    <property type="component" value="Unassembled WGS sequence"/>
</dbReference>
<evidence type="ECO:0000313" key="2">
    <source>
        <dbReference type="EMBL" id="HIU62716.1"/>
    </source>
</evidence>
<reference evidence="2" key="2">
    <citation type="journal article" date="2021" name="PeerJ">
        <title>Extensive microbial diversity within the chicken gut microbiome revealed by metagenomics and culture.</title>
        <authorList>
            <person name="Gilroy R."/>
            <person name="Ravi A."/>
            <person name="Getino M."/>
            <person name="Pursley I."/>
            <person name="Horton D.L."/>
            <person name="Alikhan N.F."/>
            <person name="Baker D."/>
            <person name="Gharbi K."/>
            <person name="Hall N."/>
            <person name="Watson M."/>
            <person name="Adriaenssens E.M."/>
            <person name="Foster-Nyarko E."/>
            <person name="Jarju S."/>
            <person name="Secka A."/>
            <person name="Antonio M."/>
            <person name="Oren A."/>
            <person name="Chaudhuri R.R."/>
            <person name="La Ragione R."/>
            <person name="Hildebrand F."/>
            <person name="Pallen M.J."/>
        </authorList>
    </citation>
    <scope>NUCLEOTIDE SEQUENCE</scope>
    <source>
        <strain evidence="2">9366</strain>
    </source>
</reference>
<name>A0A9D1MM73_9FIRM</name>
<reference evidence="2" key="1">
    <citation type="submission" date="2020-10" db="EMBL/GenBank/DDBJ databases">
        <authorList>
            <person name="Gilroy R."/>
        </authorList>
    </citation>
    <scope>NUCLEOTIDE SEQUENCE</scope>
    <source>
        <strain evidence="2">9366</strain>
    </source>
</reference>
<organism evidence="2 3">
    <name type="scientific">Candidatus Caccalectryoclostridium excrementigallinarum</name>
    <dbReference type="NCBI Taxonomy" id="2840710"/>
    <lineage>
        <taxon>Bacteria</taxon>
        <taxon>Bacillati</taxon>
        <taxon>Bacillota</taxon>
        <taxon>Clostridia</taxon>
        <taxon>Christensenellales</taxon>
        <taxon>Christensenellaceae</taxon>
        <taxon>Christensenellaceae incertae sedis</taxon>
        <taxon>Candidatus Caccalectryoclostridium</taxon>
    </lineage>
</organism>